<protein>
    <submittedName>
        <fullName evidence="1">Uncharacterized protein</fullName>
    </submittedName>
</protein>
<dbReference type="GO" id="GO:0005802">
    <property type="term" value="C:trans-Golgi network"/>
    <property type="evidence" value="ECO:0007669"/>
    <property type="project" value="InterPro"/>
</dbReference>
<reference evidence="1" key="1">
    <citation type="submission" date="2025-08" db="UniProtKB">
        <authorList>
            <consortium name="Ensembl"/>
        </authorList>
    </citation>
    <scope>IDENTIFICATION</scope>
</reference>
<dbReference type="PANTHER" id="PTHR32059:SF0">
    <property type="entry name" value="RAB11-BINDING PROTEIN RELCH"/>
    <property type="match status" value="1"/>
</dbReference>
<dbReference type="OMA" id="VIAHEYE"/>
<proteinExistence type="predicted"/>
<name>A0A8C4R428_EPTBU</name>
<reference evidence="1" key="2">
    <citation type="submission" date="2025-09" db="UniProtKB">
        <authorList>
            <consortium name="Ensembl"/>
        </authorList>
    </citation>
    <scope>IDENTIFICATION</scope>
</reference>
<dbReference type="GO" id="GO:0032367">
    <property type="term" value="P:intracellular cholesterol transport"/>
    <property type="evidence" value="ECO:0007669"/>
    <property type="project" value="InterPro"/>
</dbReference>
<evidence type="ECO:0000313" key="2">
    <source>
        <dbReference type="Proteomes" id="UP000694388"/>
    </source>
</evidence>
<dbReference type="Ensembl" id="ENSEBUT00000025360.1">
    <property type="protein sequence ID" value="ENSEBUP00000024784.1"/>
    <property type="gene ID" value="ENSEBUG00000015308.1"/>
</dbReference>
<dbReference type="AlphaFoldDB" id="A0A8C4R428"/>
<evidence type="ECO:0000313" key="1">
    <source>
        <dbReference type="Ensembl" id="ENSEBUP00000024784.1"/>
    </source>
</evidence>
<keyword evidence="2" id="KW-1185">Reference proteome</keyword>
<dbReference type="GeneTree" id="ENSGT00390000004385"/>
<dbReference type="GO" id="GO:0055037">
    <property type="term" value="C:recycling endosome"/>
    <property type="evidence" value="ECO:0007669"/>
    <property type="project" value="TreeGrafter"/>
</dbReference>
<dbReference type="InterPro" id="IPR040362">
    <property type="entry name" value="RELCH"/>
</dbReference>
<dbReference type="Proteomes" id="UP000694388">
    <property type="component" value="Unplaced"/>
</dbReference>
<sequence>MQLGAFVEDPQYQNQHAIHLEIIRTFSHVGPNAEPRFRDEFVIPNLHRLSTRNNQQPVETRRADVALHLFEAYSAMSCCFISDELMVNHFLPGLRCLRTDLEHFSPEHEIIVNTMIQEWEQKLDAKLTSEASGLSFPATFGTAEDAKTKFLSKMGQLTTSGAMLATVFQRKK</sequence>
<dbReference type="PANTHER" id="PTHR32059">
    <property type="entry name" value="RAB11-BINDING PROTEIN RELCH"/>
    <property type="match status" value="1"/>
</dbReference>
<organism evidence="1 2">
    <name type="scientific">Eptatretus burgeri</name>
    <name type="common">Inshore hagfish</name>
    <dbReference type="NCBI Taxonomy" id="7764"/>
    <lineage>
        <taxon>Eukaryota</taxon>
        <taxon>Metazoa</taxon>
        <taxon>Chordata</taxon>
        <taxon>Craniata</taxon>
        <taxon>Vertebrata</taxon>
        <taxon>Cyclostomata</taxon>
        <taxon>Myxini</taxon>
        <taxon>Myxiniformes</taxon>
        <taxon>Myxinidae</taxon>
        <taxon>Eptatretinae</taxon>
        <taxon>Eptatretus</taxon>
    </lineage>
</organism>
<accession>A0A8C4R428</accession>